<protein>
    <submittedName>
        <fullName evidence="1">Uncharacterized protein</fullName>
    </submittedName>
</protein>
<sequence>MSFVNLATLAMHRRSEMEERLKVFNEKCDQVIHNISKLKMQASGFAEQLNCEPSALRERFLSCMKQLDEYTYLITDINLSVN</sequence>
<evidence type="ECO:0000313" key="1">
    <source>
        <dbReference type="EMBL" id="VVD04496.1"/>
    </source>
</evidence>
<reference evidence="1 2" key="1">
    <citation type="submission" date="2017-07" db="EMBL/GenBank/DDBJ databases">
        <authorList>
            <person name="Talla V."/>
            <person name="Backstrom N."/>
        </authorList>
    </citation>
    <scope>NUCLEOTIDE SEQUENCE [LARGE SCALE GENOMIC DNA]</scope>
</reference>
<accession>A0A5E4R1E5</accession>
<dbReference type="AlphaFoldDB" id="A0A5E4R1E5"/>
<evidence type="ECO:0000313" key="2">
    <source>
        <dbReference type="Proteomes" id="UP000324832"/>
    </source>
</evidence>
<dbReference type="Proteomes" id="UP000324832">
    <property type="component" value="Unassembled WGS sequence"/>
</dbReference>
<gene>
    <name evidence="1" type="ORF">LSINAPIS_LOCUS14239</name>
</gene>
<organism evidence="1 2">
    <name type="scientific">Leptidea sinapis</name>
    <dbReference type="NCBI Taxonomy" id="189913"/>
    <lineage>
        <taxon>Eukaryota</taxon>
        <taxon>Metazoa</taxon>
        <taxon>Ecdysozoa</taxon>
        <taxon>Arthropoda</taxon>
        <taxon>Hexapoda</taxon>
        <taxon>Insecta</taxon>
        <taxon>Pterygota</taxon>
        <taxon>Neoptera</taxon>
        <taxon>Endopterygota</taxon>
        <taxon>Lepidoptera</taxon>
        <taxon>Glossata</taxon>
        <taxon>Ditrysia</taxon>
        <taxon>Papilionoidea</taxon>
        <taxon>Pieridae</taxon>
        <taxon>Dismorphiinae</taxon>
        <taxon>Leptidea</taxon>
    </lineage>
</organism>
<name>A0A5E4R1E5_9NEOP</name>
<keyword evidence="2" id="KW-1185">Reference proteome</keyword>
<dbReference type="EMBL" id="FZQP02006870">
    <property type="protein sequence ID" value="VVD04496.1"/>
    <property type="molecule type" value="Genomic_DNA"/>
</dbReference>
<proteinExistence type="predicted"/>